<dbReference type="InterPro" id="IPR002711">
    <property type="entry name" value="HNH"/>
</dbReference>
<dbReference type="GO" id="GO:0005829">
    <property type="term" value="C:cytosol"/>
    <property type="evidence" value="ECO:0007669"/>
    <property type="project" value="TreeGrafter"/>
</dbReference>
<dbReference type="CDD" id="cd00085">
    <property type="entry name" value="HNHc"/>
    <property type="match status" value="1"/>
</dbReference>
<dbReference type="AlphaFoldDB" id="A0A0F9JDD2"/>
<evidence type="ECO:0000313" key="4">
    <source>
        <dbReference type="EMBL" id="KKL97072.1"/>
    </source>
</evidence>
<evidence type="ECO:0000259" key="3">
    <source>
        <dbReference type="SMART" id="SM00507"/>
    </source>
</evidence>
<dbReference type="GO" id="GO:0003676">
    <property type="term" value="F:nucleic acid binding"/>
    <property type="evidence" value="ECO:0007669"/>
    <property type="project" value="InterPro"/>
</dbReference>
<protein>
    <recommendedName>
        <fullName evidence="3">HNH nuclease domain-containing protein</fullName>
    </recommendedName>
</protein>
<evidence type="ECO:0000256" key="2">
    <source>
        <dbReference type="ARBA" id="ARBA00022801"/>
    </source>
</evidence>
<gene>
    <name evidence="4" type="ORF">LCGC14_1838120</name>
</gene>
<evidence type="ECO:0000256" key="1">
    <source>
        <dbReference type="ARBA" id="ARBA00022722"/>
    </source>
</evidence>
<keyword evidence="1" id="KW-0540">Nuclease</keyword>
<feature type="non-terminal residue" evidence="4">
    <location>
        <position position="114"/>
    </location>
</feature>
<proteinExistence type="predicted"/>
<dbReference type="Pfam" id="PF01844">
    <property type="entry name" value="HNH"/>
    <property type="match status" value="1"/>
</dbReference>
<sequence>MSIKRACRHPLCSELTSARHGYCRTHIDYMKEKHKEADSSRPNSRERGYTTDWDKLRDEWLRAQPVCQGCGRVNRQARLLVHHIKPISDGGEALDRENLRTYCERCHDREHRRL</sequence>
<feature type="domain" description="HNH nuclease" evidence="3">
    <location>
        <begin position="56"/>
        <end position="108"/>
    </location>
</feature>
<dbReference type="PANTHER" id="PTHR41286:SF1">
    <property type="entry name" value="HNH NUCLEASE YAJD-RELATED"/>
    <property type="match status" value="1"/>
</dbReference>
<dbReference type="GO" id="GO:0008270">
    <property type="term" value="F:zinc ion binding"/>
    <property type="evidence" value="ECO:0007669"/>
    <property type="project" value="InterPro"/>
</dbReference>
<organism evidence="4">
    <name type="scientific">marine sediment metagenome</name>
    <dbReference type="NCBI Taxonomy" id="412755"/>
    <lineage>
        <taxon>unclassified sequences</taxon>
        <taxon>metagenomes</taxon>
        <taxon>ecological metagenomes</taxon>
    </lineage>
</organism>
<dbReference type="InterPro" id="IPR003615">
    <property type="entry name" value="HNH_nuc"/>
</dbReference>
<dbReference type="GO" id="GO:0016787">
    <property type="term" value="F:hydrolase activity"/>
    <property type="evidence" value="ECO:0007669"/>
    <property type="project" value="UniProtKB-KW"/>
</dbReference>
<dbReference type="SMART" id="SM00507">
    <property type="entry name" value="HNHc"/>
    <property type="match status" value="1"/>
</dbReference>
<name>A0A0F9JDD2_9ZZZZ</name>
<dbReference type="Gene3D" id="1.10.30.50">
    <property type="match status" value="1"/>
</dbReference>
<dbReference type="EMBL" id="LAZR01018260">
    <property type="protein sequence ID" value="KKL97072.1"/>
    <property type="molecule type" value="Genomic_DNA"/>
</dbReference>
<dbReference type="PANTHER" id="PTHR41286">
    <property type="entry name" value="HNH NUCLEASE YAJD-RELATED"/>
    <property type="match status" value="1"/>
</dbReference>
<dbReference type="GO" id="GO:0004519">
    <property type="term" value="F:endonuclease activity"/>
    <property type="evidence" value="ECO:0007669"/>
    <property type="project" value="InterPro"/>
</dbReference>
<comment type="caution">
    <text evidence="4">The sequence shown here is derived from an EMBL/GenBank/DDBJ whole genome shotgun (WGS) entry which is preliminary data.</text>
</comment>
<accession>A0A0F9JDD2</accession>
<keyword evidence="2" id="KW-0378">Hydrolase</keyword>
<reference evidence="4" key="1">
    <citation type="journal article" date="2015" name="Nature">
        <title>Complex archaea that bridge the gap between prokaryotes and eukaryotes.</title>
        <authorList>
            <person name="Spang A."/>
            <person name="Saw J.H."/>
            <person name="Jorgensen S.L."/>
            <person name="Zaremba-Niedzwiedzka K."/>
            <person name="Martijn J."/>
            <person name="Lind A.E."/>
            <person name="van Eijk R."/>
            <person name="Schleper C."/>
            <person name="Guy L."/>
            <person name="Ettema T.J."/>
        </authorList>
    </citation>
    <scope>NUCLEOTIDE SEQUENCE</scope>
</reference>